<gene>
    <name evidence="2" type="ORF">C3B54_111628</name>
</gene>
<dbReference type="RefSeq" id="WP_104914021.1">
    <property type="nucleotide sequence ID" value="NZ_CP026923.1"/>
</dbReference>
<dbReference type="Proteomes" id="UP000243077">
    <property type="component" value="Chromosome"/>
</dbReference>
<dbReference type="EMBL" id="CP026923">
    <property type="protein sequence ID" value="AVG24563.1"/>
    <property type="molecule type" value="Genomic_DNA"/>
</dbReference>
<keyword evidence="3" id="KW-1185">Reference proteome</keyword>
<reference evidence="2 3" key="1">
    <citation type="submission" date="2018-02" db="EMBL/GenBank/DDBJ databases">
        <title>Complete genome of the streamlined marine actinobacterium Pontimonas salivibrio CL-TW6 adapted to coastal planktonic lifestype.</title>
        <authorList>
            <person name="Cho B.C."/>
            <person name="Hardies S.C."/>
            <person name="Jang G.I."/>
            <person name="Hwang C.Y."/>
        </authorList>
    </citation>
    <scope>NUCLEOTIDE SEQUENCE [LARGE SCALE GENOMIC DNA]</scope>
    <source>
        <strain evidence="2 3">CL-TW6</strain>
    </source>
</reference>
<feature type="transmembrane region" description="Helical" evidence="1">
    <location>
        <begin position="33"/>
        <end position="61"/>
    </location>
</feature>
<accession>A0A2L2BSB0</accession>
<organism evidence="2 3">
    <name type="scientific">Pontimonas salivibrio</name>
    <dbReference type="NCBI Taxonomy" id="1159327"/>
    <lineage>
        <taxon>Bacteria</taxon>
        <taxon>Bacillati</taxon>
        <taxon>Actinomycetota</taxon>
        <taxon>Actinomycetes</taxon>
        <taxon>Micrococcales</taxon>
        <taxon>Microbacteriaceae</taxon>
        <taxon>Pontimonas</taxon>
    </lineage>
</organism>
<sequence length="115" mass="13029">MPSQWLLLIALILISFYLLKSKPSAKTQAVRRLVLILALISGAILVIVPDLLFTTASLLGVKEGSDLLLYLFIVAMMFYIVHQYRRMLSMDKTNTDLAREIALLRAEMDEKTSTR</sequence>
<dbReference type="AlphaFoldDB" id="A0A2L2BSB0"/>
<dbReference type="KEGG" id="psai:C3B54_111628"/>
<evidence type="ECO:0000313" key="2">
    <source>
        <dbReference type="EMBL" id="AVG24563.1"/>
    </source>
</evidence>
<feature type="transmembrane region" description="Helical" evidence="1">
    <location>
        <begin position="67"/>
        <end position="84"/>
    </location>
</feature>
<keyword evidence="1" id="KW-0472">Membrane</keyword>
<keyword evidence="1" id="KW-0812">Transmembrane</keyword>
<keyword evidence="1" id="KW-1133">Transmembrane helix</keyword>
<dbReference type="OrthoDB" id="8904808at2"/>
<dbReference type="InterPro" id="IPR019277">
    <property type="entry name" value="DUF2304"/>
</dbReference>
<dbReference type="Pfam" id="PF10066">
    <property type="entry name" value="DUF2304"/>
    <property type="match status" value="1"/>
</dbReference>
<name>A0A2L2BSB0_9MICO</name>
<evidence type="ECO:0000256" key="1">
    <source>
        <dbReference type="SAM" id="Phobius"/>
    </source>
</evidence>
<proteinExistence type="predicted"/>
<evidence type="ECO:0000313" key="3">
    <source>
        <dbReference type="Proteomes" id="UP000243077"/>
    </source>
</evidence>
<protein>
    <submittedName>
        <fullName evidence="2">DUF2304-like protein</fullName>
    </submittedName>
</protein>
<feature type="transmembrane region" description="Helical" evidence="1">
    <location>
        <begin position="6"/>
        <end position="21"/>
    </location>
</feature>